<dbReference type="InterPro" id="IPR051366">
    <property type="entry name" value="DEF8"/>
</dbReference>
<dbReference type="InterPro" id="IPR004012">
    <property type="entry name" value="Run_dom"/>
</dbReference>
<feature type="compositionally biased region" description="Basic and acidic residues" evidence="9">
    <location>
        <begin position="434"/>
        <end position="450"/>
    </location>
</feature>
<evidence type="ECO:0000256" key="6">
    <source>
        <dbReference type="ARBA" id="ARBA00022771"/>
    </source>
</evidence>
<gene>
    <name evidence="11" type="ORF">PENTCL1PPCAC_7438</name>
</gene>
<dbReference type="GO" id="GO:0008270">
    <property type="term" value="F:zinc ion binding"/>
    <property type="evidence" value="ECO:0007669"/>
    <property type="project" value="UniProtKB-KW"/>
</dbReference>
<evidence type="ECO:0000256" key="8">
    <source>
        <dbReference type="ARBA" id="ARBA00023006"/>
    </source>
</evidence>
<dbReference type="Pfam" id="PF02759">
    <property type="entry name" value="RUN"/>
    <property type="match status" value="1"/>
</dbReference>
<keyword evidence="2" id="KW-0597">Phosphoprotein</keyword>
<feature type="compositionally biased region" description="Basic and acidic residues" evidence="9">
    <location>
        <begin position="400"/>
        <end position="409"/>
    </location>
</feature>
<feature type="compositionally biased region" description="Polar residues" evidence="9">
    <location>
        <begin position="413"/>
        <end position="429"/>
    </location>
</feature>
<keyword evidence="7" id="KW-0862">Zinc</keyword>
<evidence type="ECO:0000256" key="2">
    <source>
        <dbReference type="ARBA" id="ARBA00022553"/>
    </source>
</evidence>
<evidence type="ECO:0000256" key="9">
    <source>
        <dbReference type="SAM" id="MobiDB-lite"/>
    </source>
</evidence>
<proteinExistence type="predicted"/>
<feature type="compositionally biased region" description="Gly residues" evidence="9">
    <location>
        <begin position="304"/>
        <end position="315"/>
    </location>
</feature>
<organism evidence="11 12">
    <name type="scientific">Pristionchus entomophagus</name>
    <dbReference type="NCBI Taxonomy" id="358040"/>
    <lineage>
        <taxon>Eukaryota</taxon>
        <taxon>Metazoa</taxon>
        <taxon>Ecdysozoa</taxon>
        <taxon>Nematoda</taxon>
        <taxon>Chromadorea</taxon>
        <taxon>Rhabditida</taxon>
        <taxon>Rhabditina</taxon>
        <taxon>Diplogasteromorpha</taxon>
        <taxon>Diplogasteroidea</taxon>
        <taxon>Neodiplogasteridae</taxon>
        <taxon>Pristionchus</taxon>
    </lineage>
</organism>
<evidence type="ECO:0000313" key="11">
    <source>
        <dbReference type="EMBL" id="GMS85263.1"/>
    </source>
</evidence>
<sequence>TSTLRVSHDQRKRELVNELNIVLKAAASHRRPNKEPLPAELTANVCAVVEAILIHGLRDPFFLRGSRYAKYPEPNFWPFVSKFTHRSVTTQIHALNLIKTEIGKSRAWVRIVLNEGGLEHYLGVLSAEKKALGQFYLEDAFLRDSEQVERTKDMLKSLAGVTISAPTNSSLLNSWTPSPLILAGLVDGKPLRVNQLPIHRRVSSKEDQSEEELGICALELLPSTLEAGGVASPSPSTLPSSSSLRVPLSLSMAGNGTQVAGSPSPQSMLFLRAGLQKPSPRGKYEEGDDNSSIYSHPSMVADCRGGGGGGSGGLRGSAIMETSSDGLVQRRTKRRRNMSRSSSDGSGSGQLRKAAAAAAQSQTEPAAPAADTEGAAATEAVRVKEESLDGETEARRRRRENSGERRDSGVESEANNASLSVCPTISSSNDEPDEKEKKRDEDEEKERKEEEEGQEDPISGDGGEEEAETMFEMSGDAETLKEGEKEEQGIPESPDAVERREENEYVEEYEMASSSSVLPQHQHLEDEGISSLSGNSLMGRSWRHANRYASSIAGSSVAAPDAVDDEMRMMDESFEGGEVAFSPNDQPPTLSTSSDTDSSLPAGVSFGAALRRHVVQQAGGADVLIRKRDFSDSTEDGEEIEDEEITLARKEAEEQETLRKLTEIATESGLDAQEFRCVMCKTTIGMPTYRAYSVCALDARYYCSECWQQGAERVVPSRLITSWDVKMRKVSPRSRVFLDSIGDKPLLHMDKANPSIYQHSPAIKEVKELREKLQLVAMYLFNCRESVAADLRTRLAPKEYFIDDVHLYSYNDLLTVISGSMARQLKIMLKYAIGHVFDCSLCSQKGFHCEMCNEKAVIYPFQTDLTHRCGECYTVSHIACFERTQECVKCERRRKYSATRREATHLEIDC</sequence>
<dbReference type="InterPro" id="IPR037213">
    <property type="entry name" value="Run_dom_sf"/>
</dbReference>
<dbReference type="SUPFAM" id="SSF140741">
    <property type="entry name" value="RUN domain-like"/>
    <property type="match status" value="1"/>
</dbReference>
<evidence type="ECO:0000259" key="10">
    <source>
        <dbReference type="PROSITE" id="PS50826"/>
    </source>
</evidence>
<evidence type="ECO:0000256" key="5">
    <source>
        <dbReference type="ARBA" id="ARBA00022753"/>
    </source>
</evidence>
<evidence type="ECO:0000313" key="12">
    <source>
        <dbReference type="Proteomes" id="UP001432027"/>
    </source>
</evidence>
<comment type="caution">
    <text evidence="11">The sequence shown here is derived from an EMBL/GenBank/DDBJ whole genome shotgun (WGS) entry which is preliminary data.</text>
</comment>
<feature type="region of interest" description="Disordered" evidence="9">
    <location>
        <begin position="277"/>
        <end position="523"/>
    </location>
</feature>
<dbReference type="CDD" id="cd17679">
    <property type="entry name" value="RUN_PLEKHM1"/>
    <property type="match status" value="1"/>
</dbReference>
<keyword evidence="5" id="KW-0967">Endosome</keyword>
<keyword evidence="4" id="KW-0677">Repeat</keyword>
<evidence type="ECO:0000256" key="4">
    <source>
        <dbReference type="ARBA" id="ARBA00022737"/>
    </source>
</evidence>
<dbReference type="AlphaFoldDB" id="A0AAV5SQ55"/>
<keyword evidence="3" id="KW-0479">Metal-binding</keyword>
<dbReference type="InterPro" id="IPR025258">
    <property type="entry name" value="RH_dom"/>
</dbReference>
<feature type="compositionally biased region" description="Basic and acidic residues" evidence="9">
    <location>
        <begin position="478"/>
        <end position="488"/>
    </location>
</feature>
<evidence type="ECO:0000256" key="1">
    <source>
        <dbReference type="ARBA" id="ARBA00004603"/>
    </source>
</evidence>
<dbReference type="GO" id="GO:0006914">
    <property type="term" value="P:autophagy"/>
    <property type="evidence" value="ECO:0007669"/>
    <property type="project" value="UniProtKB-KW"/>
</dbReference>
<feature type="region of interest" description="Disordered" evidence="9">
    <location>
        <begin position="577"/>
        <end position="599"/>
    </location>
</feature>
<feature type="compositionally biased region" description="Low complexity" evidence="9">
    <location>
        <begin position="354"/>
        <end position="380"/>
    </location>
</feature>
<dbReference type="Pfam" id="PF13901">
    <property type="entry name" value="RH_dom"/>
    <property type="match status" value="1"/>
</dbReference>
<dbReference type="PANTHER" id="PTHR12326">
    <property type="entry name" value="PLECKSTRIN HOMOLOGY DOMAIN CONTAINING PROTEIN"/>
    <property type="match status" value="1"/>
</dbReference>
<comment type="subcellular location">
    <subcellularLocation>
        <location evidence="1">Late endosome</location>
    </subcellularLocation>
</comment>
<keyword evidence="8" id="KW-0072">Autophagy</keyword>
<reference evidence="11" key="1">
    <citation type="submission" date="2023-10" db="EMBL/GenBank/DDBJ databases">
        <title>Genome assembly of Pristionchus species.</title>
        <authorList>
            <person name="Yoshida K."/>
            <person name="Sommer R.J."/>
        </authorList>
    </citation>
    <scope>NUCLEOTIDE SEQUENCE</scope>
    <source>
        <strain evidence="11">RS0144</strain>
    </source>
</reference>
<dbReference type="SMART" id="SM00593">
    <property type="entry name" value="RUN"/>
    <property type="match status" value="1"/>
</dbReference>
<keyword evidence="12" id="KW-1185">Reference proteome</keyword>
<dbReference type="PANTHER" id="PTHR12326:SF12">
    <property type="entry name" value="PLECKSTRIN HOMOLOGY AND RUN DOMAIN CONTAINING M1"/>
    <property type="match status" value="1"/>
</dbReference>
<dbReference type="SMART" id="SM01175">
    <property type="entry name" value="DUF4206"/>
    <property type="match status" value="1"/>
</dbReference>
<dbReference type="Gene3D" id="1.20.58.900">
    <property type="match status" value="1"/>
</dbReference>
<evidence type="ECO:0000256" key="7">
    <source>
        <dbReference type="ARBA" id="ARBA00022833"/>
    </source>
</evidence>
<name>A0AAV5SQ55_9BILA</name>
<dbReference type="Proteomes" id="UP001432027">
    <property type="component" value="Unassembled WGS sequence"/>
</dbReference>
<dbReference type="InterPro" id="IPR047326">
    <property type="entry name" value="RUN_PLEKHM1"/>
</dbReference>
<feature type="domain" description="RUN" evidence="10">
    <location>
        <begin position="36"/>
        <end position="170"/>
    </location>
</feature>
<protein>
    <recommendedName>
        <fullName evidence="10">RUN domain-containing protein</fullName>
    </recommendedName>
</protein>
<dbReference type="GO" id="GO:0005770">
    <property type="term" value="C:late endosome"/>
    <property type="evidence" value="ECO:0007669"/>
    <property type="project" value="UniProtKB-SubCell"/>
</dbReference>
<keyword evidence="6" id="KW-0863">Zinc-finger</keyword>
<evidence type="ECO:0000256" key="3">
    <source>
        <dbReference type="ARBA" id="ARBA00022723"/>
    </source>
</evidence>
<dbReference type="PROSITE" id="PS50826">
    <property type="entry name" value="RUN"/>
    <property type="match status" value="1"/>
</dbReference>
<dbReference type="EMBL" id="BTSX01000002">
    <property type="protein sequence ID" value="GMS85263.1"/>
    <property type="molecule type" value="Genomic_DNA"/>
</dbReference>
<feature type="compositionally biased region" description="Low complexity" evidence="9">
    <location>
        <begin position="587"/>
        <end position="599"/>
    </location>
</feature>
<accession>A0AAV5SQ55</accession>
<feature type="non-terminal residue" evidence="11">
    <location>
        <position position="1"/>
    </location>
</feature>